<feature type="region of interest" description="Disordered" evidence="8">
    <location>
        <begin position="1869"/>
        <end position="1895"/>
    </location>
</feature>
<feature type="region of interest" description="Disordered" evidence="8">
    <location>
        <begin position="555"/>
        <end position="588"/>
    </location>
</feature>
<comment type="caution">
    <text evidence="10">The sequence shown here is derived from an EMBL/GenBank/DDBJ whole genome shotgun (WGS) entry which is preliminary data.</text>
</comment>
<feature type="region of interest" description="Disordered" evidence="8">
    <location>
        <begin position="432"/>
        <end position="460"/>
    </location>
</feature>
<dbReference type="Gene3D" id="1.20.1270.60">
    <property type="entry name" value="Arfaptin homology (AH) domain/BAR domain"/>
    <property type="match status" value="1"/>
</dbReference>
<feature type="domain" description="BAR" evidence="9">
    <location>
        <begin position="7"/>
        <end position="226"/>
    </location>
</feature>
<feature type="compositionally biased region" description="Polar residues" evidence="8">
    <location>
        <begin position="555"/>
        <end position="572"/>
    </location>
</feature>
<feature type="coiled-coil region" evidence="7">
    <location>
        <begin position="135"/>
        <end position="169"/>
    </location>
</feature>
<feature type="region of interest" description="Disordered" evidence="8">
    <location>
        <begin position="339"/>
        <end position="360"/>
    </location>
</feature>
<name>A0AAV4HN28_9GAST</name>
<keyword evidence="4" id="KW-0963">Cytoplasm</keyword>
<dbReference type="Proteomes" id="UP000762676">
    <property type="component" value="Unassembled WGS sequence"/>
</dbReference>
<dbReference type="GO" id="GO:0005543">
    <property type="term" value="F:phospholipid binding"/>
    <property type="evidence" value="ECO:0007669"/>
    <property type="project" value="TreeGrafter"/>
</dbReference>
<dbReference type="PROSITE" id="PS51021">
    <property type="entry name" value="BAR"/>
    <property type="match status" value="1"/>
</dbReference>
<dbReference type="GO" id="GO:0005886">
    <property type="term" value="C:plasma membrane"/>
    <property type="evidence" value="ECO:0007669"/>
    <property type="project" value="TreeGrafter"/>
</dbReference>
<dbReference type="GO" id="GO:0012505">
    <property type="term" value="C:endomembrane system"/>
    <property type="evidence" value="ECO:0007669"/>
    <property type="project" value="UniProtKB-SubCell"/>
</dbReference>
<protein>
    <submittedName>
        <fullName evidence="10">Myc box-dependent-interacting protein 1-like</fullName>
    </submittedName>
</protein>
<organism evidence="10 11">
    <name type="scientific">Elysia marginata</name>
    <dbReference type="NCBI Taxonomy" id="1093978"/>
    <lineage>
        <taxon>Eukaryota</taxon>
        <taxon>Metazoa</taxon>
        <taxon>Spiralia</taxon>
        <taxon>Lophotrochozoa</taxon>
        <taxon>Mollusca</taxon>
        <taxon>Gastropoda</taxon>
        <taxon>Heterobranchia</taxon>
        <taxon>Euthyneura</taxon>
        <taxon>Panpulmonata</taxon>
        <taxon>Sacoglossa</taxon>
        <taxon>Placobranchoidea</taxon>
        <taxon>Plakobranchidae</taxon>
        <taxon>Elysia</taxon>
    </lineage>
</organism>
<feature type="compositionally biased region" description="Polar residues" evidence="8">
    <location>
        <begin position="442"/>
        <end position="458"/>
    </location>
</feature>
<dbReference type="EMBL" id="BMAT01005749">
    <property type="protein sequence ID" value="GFR99283.1"/>
    <property type="molecule type" value="Genomic_DNA"/>
</dbReference>
<evidence type="ECO:0000256" key="6">
    <source>
        <dbReference type="ARBA" id="ARBA00023136"/>
    </source>
</evidence>
<feature type="region of interest" description="Disordered" evidence="8">
    <location>
        <begin position="1436"/>
        <end position="1464"/>
    </location>
</feature>
<evidence type="ECO:0000256" key="3">
    <source>
        <dbReference type="ARBA" id="ARBA00022443"/>
    </source>
</evidence>
<gene>
    <name evidence="10" type="ORF">ElyMa_002789800</name>
</gene>
<evidence type="ECO:0000259" key="9">
    <source>
        <dbReference type="PROSITE" id="PS51021"/>
    </source>
</evidence>
<keyword evidence="5 7" id="KW-0175">Coiled coil</keyword>
<dbReference type="Pfam" id="PF03114">
    <property type="entry name" value="BAR"/>
    <property type="match status" value="1"/>
</dbReference>
<comment type="subcellular location">
    <subcellularLocation>
        <location evidence="2">Cytoplasm</location>
    </subcellularLocation>
    <subcellularLocation>
        <location evidence="1">Endomembrane system</location>
    </subcellularLocation>
</comment>
<evidence type="ECO:0000256" key="1">
    <source>
        <dbReference type="ARBA" id="ARBA00004308"/>
    </source>
</evidence>
<feature type="compositionally biased region" description="Low complexity" evidence="8">
    <location>
        <begin position="260"/>
        <end position="277"/>
    </location>
</feature>
<evidence type="ECO:0000313" key="11">
    <source>
        <dbReference type="Proteomes" id="UP000762676"/>
    </source>
</evidence>
<feature type="compositionally biased region" description="Polar residues" evidence="8">
    <location>
        <begin position="1825"/>
        <end position="1839"/>
    </location>
</feature>
<dbReference type="GO" id="GO:0005737">
    <property type="term" value="C:cytoplasm"/>
    <property type="evidence" value="ECO:0007669"/>
    <property type="project" value="UniProtKB-SubCell"/>
</dbReference>
<keyword evidence="11" id="KW-1185">Reference proteome</keyword>
<proteinExistence type="predicted"/>
<dbReference type="InterPro" id="IPR003005">
    <property type="entry name" value="Amphiphysin"/>
</dbReference>
<feature type="compositionally biased region" description="Polar residues" evidence="8">
    <location>
        <begin position="283"/>
        <end position="296"/>
    </location>
</feature>
<reference evidence="10 11" key="1">
    <citation type="journal article" date="2021" name="Elife">
        <title>Chloroplast acquisition without the gene transfer in kleptoplastic sea slugs, Plakobranchus ocellatus.</title>
        <authorList>
            <person name="Maeda T."/>
            <person name="Takahashi S."/>
            <person name="Yoshida T."/>
            <person name="Shimamura S."/>
            <person name="Takaki Y."/>
            <person name="Nagai Y."/>
            <person name="Toyoda A."/>
            <person name="Suzuki Y."/>
            <person name="Arimoto A."/>
            <person name="Ishii H."/>
            <person name="Satoh N."/>
            <person name="Nishiyama T."/>
            <person name="Hasebe M."/>
            <person name="Maruyama T."/>
            <person name="Minagawa J."/>
            <person name="Obokata J."/>
            <person name="Shigenobu S."/>
        </authorList>
    </citation>
    <scope>NUCLEOTIDE SEQUENCE [LARGE SCALE GENOMIC DNA]</scope>
</reference>
<feature type="compositionally biased region" description="Basic and acidic residues" evidence="8">
    <location>
        <begin position="1666"/>
        <end position="1676"/>
    </location>
</feature>
<feature type="compositionally biased region" description="Pro residues" evidence="8">
    <location>
        <begin position="1360"/>
        <end position="1388"/>
    </location>
</feature>
<sequence length="2046" mass="225079">MDKTENFATEHALGQKIETTRISKTWRFSFSFQEVAHHLQKELKAYVHCIKDLCQASKSLQSVLQETYESDWTEEANFKSHLQASELLWTDFLQNVQDSAMVPLHTYLMSFPVLKNKIAKRGRKMVDYDNARHHLETLQAAKKKDELKIQKAQDDLKEAKKIYEDLNNELHVELPDFYNSRVSFYAELFTGLFGAEYTFHTELGKSNGSLGDISQQLGKDYASYIYQPKRPLSKSLSTNSENGFNGDASGVSSPSSPGFATMPSAVSSPVSSTSAASIKGEPSQPTYTNDTTSETGTLAYYPRRKAPVAPRQLQRIDEEERSVGCRAVARDCTSCSSVRSSQEASIASPGDSETETSKVAKSFASPDSKCYSVRGKFQHFLEDSASESKDNLAAGVSTLQAEKPATVGCVGKDNETEEMIVSHSSCRTLQEQESVGARSRNEVSQVISRSSPCGNSRPDNMPVCGRQDWHEDASCATEPSSLSQGCGDETDRVKGAVEDISWQLRNSQDQDKKGSGLTQSLDPLKRPANIIKRKFSPLNKDQGADDEVDSISGAHNSEQIQPARSCTGSSRPQPRGCAPLANQDPKDDTRFVLSGTVRVDGYANIENKEPGMSSRECSDAESYAFYPSDESSCQVRQSYNEDRNCAPPWSKSQYHNESFLNSGTALEESASLISTTKNLEQKFFGESFNVEEEKFLSIRRLEKSPVSVEHCGGNDQKVTRTNESSKHSVGSSKIENKFPSSLVLHSPLDDIESRPLLYDDECSEMEDKDAKNEYLGPRFGKVNDCKVGLDLRPELDTGQRVCSDTDNSKYYRVTFMDVSSSLEDDWEDDAATGSQTSEKFRGQSIVSLKSSQARHSHRQEVGSNKSLTAFPESLDTFGHEKRQIKPANREDGSSCLSFFNKKRPENDMDQMSDVLISHFNMKGEANSNFETSEPDTVITNCHAMKKSGNHDEIFFEDVPNPWIDDSMLDDYHTVTVITEEIQEPQPVPDKNKMTYTYEPRPKSSRCQLVKSPDMLEGEGSSVAAERIWDYEFMNTPPELVKKCEKPFLKLPVDLEIISEIIPTEPCRMEADKTNKTAVAKCNNHTPSEVPEHERIINTCEVRALNAPSESINEESIAEDDVLYAEALAYNEWTLRSFVRMLMPKTLQLLALHTKSYIDSCLHSDKPQEKDLAEIRRICKDALTKQTGMCHLPCTEGGSSVDVTLTVTPEDLGDEGALDTGNISHSDHQLCSATLHSATIVPSGNMSAEENLPSLAEDSTSVDGDYKSLCQDDELGSPKLVAKTVHLAVSCELDMARQDSVQNRGVKNVSRLGEGLAQNLQQVPKSEDFSPSHGLSSSPMQLSVLALSESSNALSLKHTPSVPPPSLSPDPQSPPPQYTTPQFLPPESLPSPSQHLPDVCLNLSTVATPPPPPPPPPLPPHFQSLTKCNLSLASKAAGSHFPNHTSSGGPIASDNLASASPAKQENKGIESCEDAVEILDKHFHSILKEIIAKGSSSLKKSRQAPGQITPTSGMGSLHDTILSRLQASVPVIDCPVIDRPVAQANRPISKTSVLSAGETCSWSSPKDSRDALVKTSTRTCNVLDDNSRYKYIQDSPKSTTTENIEEQGASKLFDSQNNIGRGSSSPPRASKPFLHGNLKHVSLSKDSASPSCSDKYQGAAECPTSEQKQHVREEKARKSGPGGHSAQDLTLVREDSLMRQLERSLASRRAAFSQHGSEDNLTVPSSPEDSDHCSHASSDPMLFDRSRQTRGSNCCRQFSLPDFLVEMRGDCGYLPLEVQGSKSGHLSMHEYSDLNLLPDTVCDIFKHEEITDHCSVTPQVRKENLSHLSGSDDFSPTLDNGRSYDCGKNARPRGKLVLSPTLTVDVWEDNSSREKPVQHQEDGSSPHLQKSSSLVTRPRLVPQSKNLHSPTQMVVNVSVFMRNDIPLQNAGRSSNKEELLSCGPNGIKELGVCRSFSRETLKVESCIPGPHRRSETESVSDAVELLEDFQDGKEPQCCHCDSPKSLSVGNFVLEPLKASESATNSGGKYIKASSLSQNIEMKCHFEA</sequence>
<feature type="region of interest" description="Disordered" evidence="8">
    <location>
        <begin position="1354"/>
        <end position="1396"/>
    </location>
</feature>
<feature type="region of interest" description="Disordered" evidence="8">
    <location>
        <begin position="235"/>
        <end position="315"/>
    </location>
</feature>
<keyword evidence="3" id="KW-0728">SH3 domain</keyword>
<feature type="compositionally biased region" description="Basic and acidic residues" evidence="8">
    <location>
        <begin position="1869"/>
        <end position="1883"/>
    </location>
</feature>
<evidence type="ECO:0000256" key="8">
    <source>
        <dbReference type="SAM" id="MobiDB-lite"/>
    </source>
</evidence>
<evidence type="ECO:0000313" key="10">
    <source>
        <dbReference type="EMBL" id="GFR99283.1"/>
    </source>
</evidence>
<feature type="region of interest" description="Disordered" evidence="8">
    <location>
        <begin position="1825"/>
        <end position="1849"/>
    </location>
</feature>
<feature type="compositionally biased region" description="Basic and acidic residues" evidence="8">
    <location>
        <begin position="717"/>
        <end position="726"/>
    </location>
</feature>
<feature type="compositionally biased region" description="Polar residues" evidence="8">
    <location>
        <begin position="1885"/>
        <end position="1894"/>
    </location>
</feature>
<evidence type="ECO:0000256" key="2">
    <source>
        <dbReference type="ARBA" id="ARBA00004496"/>
    </source>
</evidence>
<dbReference type="InterPro" id="IPR004148">
    <property type="entry name" value="BAR_dom"/>
</dbReference>
<feature type="region of interest" description="Disordered" evidence="8">
    <location>
        <begin position="1591"/>
        <end position="1692"/>
    </location>
</feature>
<dbReference type="PANTHER" id="PTHR46514">
    <property type="entry name" value="AMPHIPHYSIN"/>
    <property type="match status" value="1"/>
</dbReference>
<dbReference type="SMART" id="SM00721">
    <property type="entry name" value="BAR"/>
    <property type="match status" value="1"/>
</dbReference>
<dbReference type="PANTHER" id="PTHR46514:SF3">
    <property type="entry name" value="AMPHIPHYSIN"/>
    <property type="match status" value="1"/>
</dbReference>
<feature type="region of interest" description="Disordered" evidence="8">
    <location>
        <begin position="1707"/>
        <end position="1738"/>
    </location>
</feature>
<feature type="region of interest" description="Disordered" evidence="8">
    <location>
        <begin position="504"/>
        <end position="525"/>
    </location>
</feature>
<dbReference type="InterPro" id="IPR027267">
    <property type="entry name" value="AH/BAR_dom_sf"/>
</dbReference>
<dbReference type="SUPFAM" id="SSF103657">
    <property type="entry name" value="BAR/IMD domain-like"/>
    <property type="match status" value="1"/>
</dbReference>
<evidence type="ECO:0000256" key="7">
    <source>
        <dbReference type="SAM" id="Coils"/>
    </source>
</evidence>
<dbReference type="FunFam" id="1.20.1270.60:FF:000013">
    <property type="entry name" value="Amphiphysin isoform 2"/>
    <property type="match status" value="1"/>
</dbReference>
<feature type="compositionally biased region" description="Polar residues" evidence="8">
    <location>
        <begin position="1643"/>
        <end position="1653"/>
    </location>
</feature>
<keyword evidence="6" id="KW-0472">Membrane</keyword>
<accession>A0AAV4HN28</accession>
<feature type="compositionally biased region" description="Polar residues" evidence="8">
    <location>
        <begin position="1612"/>
        <end position="1626"/>
    </location>
</feature>
<evidence type="ECO:0000256" key="5">
    <source>
        <dbReference type="ARBA" id="ARBA00023054"/>
    </source>
</evidence>
<evidence type="ECO:0000256" key="4">
    <source>
        <dbReference type="ARBA" id="ARBA00022490"/>
    </source>
</evidence>
<feature type="region of interest" description="Disordered" evidence="8">
    <location>
        <begin position="708"/>
        <end position="733"/>
    </location>
</feature>